<evidence type="ECO:0000313" key="3">
    <source>
        <dbReference type="Proteomes" id="UP000199050"/>
    </source>
</evidence>
<feature type="transmembrane region" description="Helical" evidence="1">
    <location>
        <begin position="6"/>
        <end position="23"/>
    </location>
</feature>
<proteinExistence type="predicted"/>
<feature type="transmembrane region" description="Helical" evidence="1">
    <location>
        <begin position="30"/>
        <end position="50"/>
    </location>
</feature>
<accession>A0A1G8SR13</accession>
<dbReference type="EMBL" id="FNDX01000015">
    <property type="protein sequence ID" value="SDJ31647.1"/>
    <property type="molecule type" value="Genomic_DNA"/>
</dbReference>
<keyword evidence="1" id="KW-0812">Transmembrane</keyword>
<organism evidence="2 3">
    <name type="scientific">Paenibacillus typhae</name>
    <dbReference type="NCBI Taxonomy" id="1174501"/>
    <lineage>
        <taxon>Bacteria</taxon>
        <taxon>Bacillati</taxon>
        <taxon>Bacillota</taxon>
        <taxon>Bacilli</taxon>
        <taxon>Bacillales</taxon>
        <taxon>Paenibacillaceae</taxon>
        <taxon>Paenibacillus</taxon>
    </lineage>
</organism>
<dbReference type="AlphaFoldDB" id="A0A1G8SR13"/>
<keyword evidence="3" id="KW-1185">Reference proteome</keyword>
<gene>
    <name evidence="2" type="ORF">SAMN05216192_11532</name>
</gene>
<protein>
    <submittedName>
        <fullName evidence="2">Uncharacterized protein</fullName>
    </submittedName>
</protein>
<dbReference type="STRING" id="1174501.SAMN05216192_11532"/>
<dbReference type="Proteomes" id="UP000199050">
    <property type="component" value="Unassembled WGS sequence"/>
</dbReference>
<keyword evidence="1" id="KW-0472">Membrane</keyword>
<evidence type="ECO:0000256" key="1">
    <source>
        <dbReference type="SAM" id="Phobius"/>
    </source>
</evidence>
<evidence type="ECO:0000313" key="2">
    <source>
        <dbReference type="EMBL" id="SDJ31647.1"/>
    </source>
</evidence>
<keyword evidence="1" id="KW-1133">Transmembrane helix</keyword>
<sequence length="69" mass="7975">MTVPVYIVLIYAFIVWIDPYGLLKQGKKRDFYMCSALCLISFSLAFSLAMDWEIPSPSPPIVWLVKQLF</sequence>
<name>A0A1G8SR13_9BACL</name>
<reference evidence="3" key="1">
    <citation type="submission" date="2016-10" db="EMBL/GenBank/DDBJ databases">
        <authorList>
            <person name="Varghese N."/>
            <person name="Submissions S."/>
        </authorList>
    </citation>
    <scope>NUCLEOTIDE SEQUENCE [LARGE SCALE GENOMIC DNA]</scope>
    <source>
        <strain evidence="3">CGMCC 1.11012</strain>
    </source>
</reference>